<protein>
    <recommendedName>
        <fullName evidence="3">DUF2164 domain-containing protein</fullName>
    </recommendedName>
</protein>
<evidence type="ECO:0008006" key="3">
    <source>
        <dbReference type="Google" id="ProtNLM"/>
    </source>
</evidence>
<keyword evidence="2" id="KW-1185">Reference proteome</keyword>
<dbReference type="EMBL" id="MQWD01000001">
    <property type="protein sequence ID" value="PAP76477.1"/>
    <property type="molecule type" value="Genomic_DNA"/>
</dbReference>
<dbReference type="AlphaFoldDB" id="A0A271IZH6"/>
<gene>
    <name evidence="1" type="ORF">BSZ37_08505</name>
</gene>
<dbReference type="OrthoDB" id="573733at2"/>
<proteinExistence type="predicted"/>
<dbReference type="Proteomes" id="UP000216339">
    <property type="component" value="Unassembled WGS sequence"/>
</dbReference>
<evidence type="ECO:0000313" key="1">
    <source>
        <dbReference type="EMBL" id="PAP76477.1"/>
    </source>
</evidence>
<comment type="caution">
    <text evidence="1">The sequence shown here is derived from an EMBL/GenBank/DDBJ whole genome shotgun (WGS) entry which is preliminary data.</text>
</comment>
<sequence length="82" mass="8961">MPVTLPDDAREHAVAALRHYAGDELGLDMGDLAAGFLLDFVLEEIGPSIHNQALRAAQRHLTARVVDLDIELGEPEFPTTTR</sequence>
<accession>A0A271IZH6</accession>
<name>A0A271IZH6_9BACT</name>
<dbReference type="Pfam" id="PF09932">
    <property type="entry name" value="DUF2164"/>
    <property type="match status" value="1"/>
</dbReference>
<reference evidence="1 2" key="1">
    <citation type="submission" date="2016-11" db="EMBL/GenBank/DDBJ databases">
        <title>Study of marine rhodopsin-containing bacteria.</title>
        <authorList>
            <person name="Yoshizawa S."/>
            <person name="Kumagai Y."/>
            <person name="Kogure K."/>
        </authorList>
    </citation>
    <scope>NUCLEOTIDE SEQUENCE [LARGE SCALE GENOMIC DNA]</scope>
    <source>
        <strain evidence="1 2">SAORIC-28</strain>
    </source>
</reference>
<dbReference type="RefSeq" id="WP_095510134.1">
    <property type="nucleotide sequence ID" value="NZ_MQWD01000001.1"/>
</dbReference>
<organism evidence="1 2">
    <name type="scientific">Rubrivirga marina</name>
    <dbReference type="NCBI Taxonomy" id="1196024"/>
    <lineage>
        <taxon>Bacteria</taxon>
        <taxon>Pseudomonadati</taxon>
        <taxon>Rhodothermota</taxon>
        <taxon>Rhodothermia</taxon>
        <taxon>Rhodothermales</taxon>
        <taxon>Rubricoccaceae</taxon>
        <taxon>Rubrivirga</taxon>
    </lineage>
</organism>
<dbReference type="InterPro" id="IPR018680">
    <property type="entry name" value="DUF2164"/>
</dbReference>
<evidence type="ECO:0000313" key="2">
    <source>
        <dbReference type="Proteomes" id="UP000216339"/>
    </source>
</evidence>